<name>A0A140L292_9FIRM</name>
<evidence type="ECO:0000259" key="7">
    <source>
        <dbReference type="PROSITE" id="PS51918"/>
    </source>
</evidence>
<comment type="cofactor">
    <cofactor evidence="1">
        <name>[4Fe-4S] cluster</name>
        <dbReference type="ChEBI" id="CHEBI:49883"/>
    </cofactor>
</comment>
<dbReference type="InterPro" id="IPR058240">
    <property type="entry name" value="rSAM_sf"/>
</dbReference>
<dbReference type="InterPro" id="IPR013785">
    <property type="entry name" value="Aldolase_TIM"/>
</dbReference>
<dbReference type="SFLD" id="SFLDG01094">
    <property type="entry name" value="Uncharacterised_Radical_SAM_Su"/>
    <property type="match status" value="1"/>
</dbReference>
<evidence type="ECO:0000256" key="5">
    <source>
        <dbReference type="ARBA" id="ARBA00023004"/>
    </source>
</evidence>
<dbReference type="GO" id="GO:0046872">
    <property type="term" value="F:metal ion binding"/>
    <property type="evidence" value="ECO:0007669"/>
    <property type="project" value="UniProtKB-KW"/>
</dbReference>
<dbReference type="PROSITE" id="PS51918">
    <property type="entry name" value="RADICAL_SAM"/>
    <property type="match status" value="1"/>
</dbReference>
<evidence type="ECO:0000256" key="1">
    <source>
        <dbReference type="ARBA" id="ARBA00001966"/>
    </source>
</evidence>
<proteinExistence type="predicted"/>
<dbReference type="GO" id="GO:0016829">
    <property type="term" value="F:lyase activity"/>
    <property type="evidence" value="ECO:0007669"/>
    <property type="project" value="UniProtKB-KW"/>
</dbReference>
<dbReference type="Pfam" id="PF04055">
    <property type="entry name" value="Radical_SAM"/>
    <property type="match status" value="1"/>
</dbReference>
<evidence type="ECO:0000256" key="2">
    <source>
        <dbReference type="ARBA" id="ARBA00022485"/>
    </source>
</evidence>
<dbReference type="PANTHER" id="PTHR30352">
    <property type="entry name" value="PYRUVATE FORMATE-LYASE-ACTIVATING ENZYME"/>
    <property type="match status" value="1"/>
</dbReference>
<dbReference type="Gene3D" id="3.20.20.70">
    <property type="entry name" value="Aldolase class I"/>
    <property type="match status" value="1"/>
</dbReference>
<dbReference type="CDD" id="cd01335">
    <property type="entry name" value="Radical_SAM"/>
    <property type="match status" value="1"/>
</dbReference>
<organism evidence="8 9">
    <name type="scientific">Fervidicola ferrireducens</name>
    <dbReference type="NCBI Taxonomy" id="520764"/>
    <lineage>
        <taxon>Bacteria</taxon>
        <taxon>Bacillati</taxon>
        <taxon>Bacillota</taxon>
        <taxon>Clostridia</taxon>
        <taxon>Thermosediminibacterales</taxon>
        <taxon>Thermosediminibacteraceae</taxon>
        <taxon>Fervidicola</taxon>
    </lineage>
</organism>
<dbReference type="PROSITE" id="PS51257">
    <property type="entry name" value="PROKAR_LIPOPROTEIN"/>
    <property type="match status" value="1"/>
</dbReference>
<keyword evidence="3" id="KW-0949">S-adenosyl-L-methionine</keyword>
<dbReference type="InterPro" id="IPR007197">
    <property type="entry name" value="rSAM"/>
</dbReference>
<keyword evidence="5" id="KW-0408">Iron</keyword>
<dbReference type="GO" id="GO:0051539">
    <property type="term" value="F:4 iron, 4 sulfur cluster binding"/>
    <property type="evidence" value="ECO:0007669"/>
    <property type="project" value="UniProtKB-KW"/>
</dbReference>
<dbReference type="InterPro" id="IPR034457">
    <property type="entry name" value="Organic_radical-activating"/>
</dbReference>
<evidence type="ECO:0000256" key="6">
    <source>
        <dbReference type="ARBA" id="ARBA00023014"/>
    </source>
</evidence>
<evidence type="ECO:0000313" key="8">
    <source>
        <dbReference type="EMBL" id="KXG74667.1"/>
    </source>
</evidence>
<dbReference type="EMBL" id="LOED01000041">
    <property type="protein sequence ID" value="KXG74667.1"/>
    <property type="molecule type" value="Genomic_DNA"/>
</dbReference>
<keyword evidence="9" id="KW-1185">Reference proteome</keyword>
<gene>
    <name evidence="8" type="primary">queE</name>
    <name evidence="8" type="ORF">AN618_21970</name>
</gene>
<keyword evidence="8" id="KW-0456">Lyase</keyword>
<feature type="domain" description="Radical SAM core" evidence="7">
    <location>
        <begin position="12"/>
        <end position="225"/>
    </location>
</feature>
<dbReference type="SUPFAM" id="SSF102114">
    <property type="entry name" value="Radical SAM enzymes"/>
    <property type="match status" value="1"/>
</dbReference>
<accession>A0A140L292</accession>
<dbReference type="PANTHER" id="PTHR30352:SF13">
    <property type="entry name" value="GLYCYL-RADICAL ENZYME ACTIVATING ENZYME YJJW-RELATED"/>
    <property type="match status" value="1"/>
</dbReference>
<dbReference type="PATRIC" id="fig|520764.3.peg.2359"/>
<comment type="caution">
    <text evidence="8">The sequence shown here is derived from an EMBL/GenBank/DDBJ whole genome shotgun (WGS) entry which is preliminary data.</text>
</comment>
<dbReference type="STRING" id="520764.AN618_21970"/>
<dbReference type="NCBIfam" id="TIGR02495">
    <property type="entry name" value="NrdG2"/>
    <property type="match status" value="1"/>
</dbReference>
<keyword evidence="6" id="KW-0411">Iron-sulfur</keyword>
<dbReference type="FunCoup" id="A0A140L292">
    <property type="interactions" value="80"/>
</dbReference>
<keyword evidence="2" id="KW-0004">4Fe-4S</keyword>
<evidence type="ECO:0000256" key="3">
    <source>
        <dbReference type="ARBA" id="ARBA00022691"/>
    </source>
</evidence>
<dbReference type="AlphaFoldDB" id="A0A140L292"/>
<dbReference type="InterPro" id="IPR012840">
    <property type="entry name" value="NrdG2"/>
</dbReference>
<dbReference type="Proteomes" id="UP000070427">
    <property type="component" value="Unassembled WGS sequence"/>
</dbReference>
<sequence>MNIRGFQKVSLVDFPGVICTTVFTGGCNFRCGYCHNRELVLNPGNLPKYDKSEILQYLVKCTGKIDGVCITGGEPTLQKDLTPFIKQIKALGLKVKLDTNGTNPEKLEELIALKLLDYVAMDIKAPLHRYYLVAGVRCEAGKIQKSIEILAGSGIEHEFRTTLVPLLTEGDIFEIREMIPKERYVLQQFRVTNTLIDPALQDMAPWPPEMVKKIAAVVNAVVRGA</sequence>
<reference evidence="8 9" key="1">
    <citation type="submission" date="2015-12" db="EMBL/GenBank/DDBJ databases">
        <title>Draft genome sequnece of Fervidicola ferrireducens strain Y170.</title>
        <authorList>
            <person name="Patel B.K."/>
        </authorList>
    </citation>
    <scope>NUCLEOTIDE SEQUENCE [LARGE SCALE GENOMIC DNA]</scope>
    <source>
        <strain evidence="8 9">Y170</strain>
    </source>
</reference>
<evidence type="ECO:0000313" key="9">
    <source>
        <dbReference type="Proteomes" id="UP000070427"/>
    </source>
</evidence>
<keyword evidence="4" id="KW-0479">Metal-binding</keyword>
<protein>
    <submittedName>
        <fullName evidence="8">7-carboxy-7-deazaguanine synthase</fullName>
        <ecNumber evidence="8">4.3.99.3</ecNumber>
    </submittedName>
</protein>
<evidence type="ECO:0000256" key="4">
    <source>
        <dbReference type="ARBA" id="ARBA00022723"/>
    </source>
</evidence>
<dbReference type="InParanoid" id="A0A140L292"/>
<dbReference type="SFLD" id="SFLDS00029">
    <property type="entry name" value="Radical_SAM"/>
    <property type="match status" value="1"/>
</dbReference>
<dbReference type="SFLD" id="SFLDG01067">
    <property type="entry name" value="SPASM/twitch_domain_containing"/>
    <property type="match status" value="1"/>
</dbReference>
<dbReference type="EC" id="4.3.99.3" evidence="8"/>